<dbReference type="HOGENOM" id="CLU_2001740_0_0_6"/>
<evidence type="ECO:0000313" key="3">
    <source>
        <dbReference type="Proteomes" id="UP000000593"/>
    </source>
</evidence>
<gene>
    <name evidence="2" type="ordered locus">PBPRA1312</name>
</gene>
<feature type="signal peptide" evidence="1">
    <location>
        <begin position="1"/>
        <end position="19"/>
    </location>
</feature>
<evidence type="ECO:0008006" key="4">
    <source>
        <dbReference type="Google" id="ProtNLM"/>
    </source>
</evidence>
<organism evidence="2 3">
    <name type="scientific">Photobacterium profundum (strain SS9)</name>
    <dbReference type="NCBI Taxonomy" id="298386"/>
    <lineage>
        <taxon>Bacteria</taxon>
        <taxon>Pseudomonadati</taxon>
        <taxon>Pseudomonadota</taxon>
        <taxon>Gammaproteobacteria</taxon>
        <taxon>Vibrionales</taxon>
        <taxon>Vibrionaceae</taxon>
        <taxon>Photobacterium</taxon>
    </lineage>
</organism>
<dbReference type="KEGG" id="ppr:PBPRA1312"/>
<name>Q6LSK3_PHOPR</name>
<reference evidence="3" key="1">
    <citation type="journal article" date="2005" name="Science">
        <title>Life at depth: Photobacterium profundum genome sequence and expression analysis.</title>
        <authorList>
            <person name="Vezzi A."/>
            <person name="Campanaro S."/>
            <person name="D'Angelo M."/>
            <person name="Simonato F."/>
            <person name="Vitulo N."/>
            <person name="Lauro F.M."/>
            <person name="Cestaro A."/>
            <person name="Malacrida G."/>
            <person name="Simionati B."/>
            <person name="Cannata N."/>
            <person name="Romualdi C."/>
            <person name="Bartlett D.H."/>
            <person name="Valle G."/>
        </authorList>
    </citation>
    <scope>NUCLEOTIDE SEQUENCE [LARGE SCALE GENOMIC DNA]</scope>
    <source>
        <strain evidence="3">ATCC BAA-1253 / SS9</strain>
    </source>
</reference>
<proteinExistence type="predicted"/>
<evidence type="ECO:0000313" key="2">
    <source>
        <dbReference type="EMBL" id="CAG19723.1"/>
    </source>
</evidence>
<dbReference type="EMBL" id="CR378667">
    <property type="protein sequence ID" value="CAG19723.1"/>
    <property type="molecule type" value="Genomic_DNA"/>
</dbReference>
<dbReference type="PROSITE" id="PS51257">
    <property type="entry name" value="PROKAR_LIPOPROTEIN"/>
    <property type="match status" value="1"/>
</dbReference>
<dbReference type="AlphaFoldDB" id="Q6LSK3"/>
<keyword evidence="1" id="KW-0732">Signal</keyword>
<sequence>MYKSSAVVLLSIFILSACTNVSNEDARYLDVYSLCYEVANSHKFDRSTTLKVVATELEQRGIDMSNEQCKKGSVDGRHTKMVRSMNQQSRDVQLEAACIQSGGTWYISYCKIKPVKMDVNVYKF</sequence>
<dbReference type="Proteomes" id="UP000000593">
    <property type="component" value="Chromosome 1"/>
</dbReference>
<evidence type="ECO:0000256" key="1">
    <source>
        <dbReference type="SAM" id="SignalP"/>
    </source>
</evidence>
<keyword evidence="3" id="KW-1185">Reference proteome</keyword>
<dbReference type="RefSeq" id="WP_011218052.1">
    <property type="nucleotide sequence ID" value="NC_006370.1"/>
</dbReference>
<feature type="chain" id="PRO_5004276296" description="Lipoprotein" evidence="1">
    <location>
        <begin position="20"/>
        <end position="124"/>
    </location>
</feature>
<accession>Q6LSK3</accession>
<protein>
    <recommendedName>
        <fullName evidence="4">Lipoprotein</fullName>
    </recommendedName>
</protein>